<evidence type="ECO:0000313" key="2">
    <source>
        <dbReference type="Proteomes" id="UP000015462"/>
    </source>
</evidence>
<protein>
    <submittedName>
        <fullName evidence="1">Uncharacterized protein</fullName>
    </submittedName>
</protein>
<reference evidence="1 2" key="1">
    <citation type="journal article" date="2013" name="Genome Announc.">
        <title>Genome Sequence of the Pyrene- and Fluoranthene-Degrading Bacterium Cycloclasticus sp. Strain PY97M.</title>
        <authorList>
            <person name="Cui Z."/>
            <person name="Xu G."/>
            <person name="Li Q."/>
            <person name="Gao W."/>
            <person name="Zheng L."/>
        </authorList>
    </citation>
    <scope>NUCLEOTIDE SEQUENCE [LARGE SCALE GENOMIC DNA]</scope>
    <source>
        <strain evidence="1 2">PY97M</strain>
    </source>
</reference>
<sequence>MSTPVPFESLLDIEGIVGAVRWRETVAGKGAITPPFLTEYIGNITEDRAERLMAHAEAAGLAIMGISQLSHLRASHDPSVVYPLDSYYVHSMRGSVVCTINRVAALIDNDVNVDIQKLIAKMNLIDNS</sequence>
<comment type="caution">
    <text evidence="1">The sequence shown here is derived from an EMBL/GenBank/DDBJ whole genome shotgun (WGS) entry which is preliminary data.</text>
</comment>
<gene>
    <name evidence="1" type="ORF">L196_11123</name>
</gene>
<dbReference type="EMBL" id="ASHL01000013">
    <property type="protein sequence ID" value="EPD12172.1"/>
    <property type="molecule type" value="Genomic_DNA"/>
</dbReference>
<keyword evidence="2" id="KW-1185">Reference proteome</keyword>
<evidence type="ECO:0000313" key="1">
    <source>
        <dbReference type="EMBL" id="EPD12172.1"/>
    </source>
</evidence>
<dbReference type="RefSeq" id="WP_015007031.1">
    <property type="nucleotide sequence ID" value="NZ_JARGOU010000029.1"/>
</dbReference>
<dbReference type="Proteomes" id="UP000015462">
    <property type="component" value="Unassembled WGS sequence"/>
</dbReference>
<proteinExistence type="predicted"/>
<dbReference type="AlphaFoldDB" id="A0AB33YZU2"/>
<accession>A0AB33YZU2</accession>
<organism evidence="1 2">
    <name type="scientific">Cycloclasticus pugetii</name>
    <dbReference type="NCBI Taxonomy" id="34068"/>
    <lineage>
        <taxon>Bacteria</taxon>
        <taxon>Pseudomonadati</taxon>
        <taxon>Pseudomonadota</taxon>
        <taxon>Gammaproteobacteria</taxon>
        <taxon>Thiotrichales</taxon>
        <taxon>Piscirickettsiaceae</taxon>
        <taxon>Cycloclasticus</taxon>
    </lineage>
</organism>
<name>A0AB33YZU2_9GAMM</name>